<feature type="transmembrane region" description="Helical" evidence="1">
    <location>
        <begin position="240"/>
        <end position="264"/>
    </location>
</feature>
<feature type="transmembrane region" description="Helical" evidence="1">
    <location>
        <begin position="356"/>
        <end position="373"/>
    </location>
</feature>
<feature type="transmembrane region" description="Helical" evidence="1">
    <location>
        <begin position="270"/>
        <end position="288"/>
    </location>
</feature>
<feature type="transmembrane region" description="Helical" evidence="1">
    <location>
        <begin position="124"/>
        <end position="147"/>
    </location>
</feature>
<dbReference type="EMBL" id="LCFQ01000013">
    <property type="protein sequence ID" value="KKS97213.1"/>
    <property type="molecule type" value="Genomic_DNA"/>
</dbReference>
<evidence type="ECO:0000259" key="2">
    <source>
        <dbReference type="PROSITE" id="PS50022"/>
    </source>
</evidence>
<feature type="domain" description="F5/8 type C" evidence="2">
    <location>
        <begin position="610"/>
        <end position="766"/>
    </location>
</feature>
<dbReference type="SUPFAM" id="SSF49785">
    <property type="entry name" value="Galactose-binding domain-like"/>
    <property type="match status" value="1"/>
</dbReference>
<evidence type="ECO:0000313" key="4">
    <source>
        <dbReference type="Proteomes" id="UP000034090"/>
    </source>
</evidence>
<feature type="transmembrane region" description="Helical" evidence="1">
    <location>
        <begin position="100"/>
        <end position="118"/>
    </location>
</feature>
<dbReference type="Gene3D" id="2.60.120.260">
    <property type="entry name" value="Galactose-binding domain-like"/>
    <property type="match status" value="1"/>
</dbReference>
<keyword evidence="1" id="KW-0812">Transmembrane</keyword>
<evidence type="ECO:0000256" key="1">
    <source>
        <dbReference type="SAM" id="Phobius"/>
    </source>
</evidence>
<dbReference type="Pfam" id="PF00754">
    <property type="entry name" value="F5_F8_type_C"/>
    <property type="match status" value="1"/>
</dbReference>
<feature type="transmembrane region" description="Helical" evidence="1">
    <location>
        <begin position="295"/>
        <end position="316"/>
    </location>
</feature>
<feature type="transmembrane region" description="Helical" evidence="1">
    <location>
        <begin position="328"/>
        <end position="349"/>
    </location>
</feature>
<evidence type="ECO:0000313" key="3">
    <source>
        <dbReference type="EMBL" id="KKS97213.1"/>
    </source>
</evidence>
<protein>
    <recommendedName>
        <fullName evidence="2">F5/8 type C domain-containing protein</fullName>
    </recommendedName>
</protein>
<organism evidence="3 4">
    <name type="scientific">Candidatus Woesebacteria bacterium GW2011_GWB1_43_14</name>
    <dbReference type="NCBI Taxonomy" id="1618578"/>
    <lineage>
        <taxon>Bacteria</taxon>
        <taxon>Candidatus Woeseibacteriota</taxon>
    </lineage>
</organism>
<feature type="transmembrane region" description="Helical" evidence="1">
    <location>
        <begin position="154"/>
        <end position="171"/>
    </location>
</feature>
<feature type="transmembrane region" description="Helical" evidence="1">
    <location>
        <begin position="413"/>
        <end position="432"/>
    </location>
</feature>
<dbReference type="InterPro" id="IPR000421">
    <property type="entry name" value="FA58C"/>
</dbReference>
<gene>
    <name evidence="3" type="ORF">UV74_C0013G0335</name>
</gene>
<dbReference type="AlphaFoldDB" id="A0A0G1GEB9"/>
<dbReference type="InterPro" id="IPR008979">
    <property type="entry name" value="Galactose-bd-like_sf"/>
</dbReference>
<name>A0A0G1GEB9_9BACT</name>
<keyword evidence="1" id="KW-0472">Membrane</keyword>
<feature type="transmembrane region" description="Helical" evidence="1">
    <location>
        <begin position="74"/>
        <end position="93"/>
    </location>
</feature>
<proteinExistence type="predicted"/>
<keyword evidence="1" id="KW-1133">Transmembrane helix</keyword>
<sequence length="880" mass="102321">MRRYKVFLLITVLISYGQILGMGVWKDDNAIFFKFTHVNEPTGFFGTGILGQGPYRFSITPYWFVYQLVGYEHIWAYYLLILFFYFLIAFLVYKVFSRIISPLGGQVAGLLFAAGYVASEGYFWVANAMLANASMVIDLLILLFYHLYFQKKRLTYYLFALGLYWLVSFLIPLRNYYFVSIVIIFELIHINLRNLPRAILTSLIRLVPFGIVFQRYFLSQMDGRAVSVQNFFVSLRGGDLYLTQGFLSSIASLIIPDWFVFWLFRYFPPRIALFCVISLFFIVLFFLFRSQRRKFLKIVCFNLFGIVWLIVSRNLYDTPVLALVPVRIFIIRLGGLVLILALSLLFTLPKKMKGQFFFFFSWFVISIAGYTFYEPKAYLGTTHRYFAHSLVPLAGVLAVVFVAVKPKNLWTKLVRSMIIFWGLTNLVSSVIYQNKILKERSIPVRNFYVQLKDHLERVKPGDVFYFDVAKESASQFGDAFKVSSMPNETAIAWRYGVDRNDFRLFDDFDSFIIWVWDNKLTREQIHTYYYSKEGLVDTSVQTWHYLKNKEGYKELNVTAQRSNGGLEIAFDEPINSVSPLEFELGISAKPLAVSELSFPYHNDVALFSNKLAGDSSLRQSAFDYQKQKESLMARARISTNSTWFGDVADHLIDGNLGSVWRSHRVLWSKEKSTNLTVDLTTELSVDRFVWYNAYSNNTPTRYRLELSSDNQDWLTVYESEGQYRIEPNEIQVIKFNPRRARYVRMTITKTLSDDSPGVAEVWVVPSSFDNLDIVEAESFLSQPFAFVPNGQDYLDTLRNVGYIGRATIYWEDNQRKEWTTKFGSEVRPMYNSSDHLYTVYVPSRGTKIEKIRIADTTIPGEIEITSVRYRHLTLEEILIR</sequence>
<dbReference type="PROSITE" id="PS50022">
    <property type="entry name" value="FA58C_3"/>
    <property type="match status" value="1"/>
</dbReference>
<dbReference type="Proteomes" id="UP000034090">
    <property type="component" value="Unassembled WGS sequence"/>
</dbReference>
<comment type="caution">
    <text evidence="3">The sequence shown here is derived from an EMBL/GenBank/DDBJ whole genome shotgun (WGS) entry which is preliminary data.</text>
</comment>
<accession>A0A0G1GEB9</accession>
<feature type="transmembrane region" description="Helical" evidence="1">
    <location>
        <begin position="385"/>
        <end position="404"/>
    </location>
</feature>
<reference evidence="3 4" key="1">
    <citation type="journal article" date="2015" name="Nature">
        <title>rRNA introns, odd ribosomes, and small enigmatic genomes across a large radiation of phyla.</title>
        <authorList>
            <person name="Brown C.T."/>
            <person name="Hug L.A."/>
            <person name="Thomas B.C."/>
            <person name="Sharon I."/>
            <person name="Castelle C.J."/>
            <person name="Singh A."/>
            <person name="Wilkins M.J."/>
            <person name="Williams K.H."/>
            <person name="Banfield J.F."/>
        </authorList>
    </citation>
    <scope>NUCLEOTIDE SEQUENCE [LARGE SCALE GENOMIC DNA]</scope>
</reference>
<dbReference type="STRING" id="1618578.UV74_C0013G0335"/>